<dbReference type="HOGENOM" id="CLU_012597_0_0_1"/>
<sequence length="711" mass="80110">MHDLAKSLPPPRKQNIACDACRSRKVKCHQLPGQPKCQHCTVKNYPCTSVLPFLPHHAQQATSEKKRVSAVSRRPRAYSGNNTGCVIPPPTRHFLTLDCCSFAPPPPRLPICPSPPHAPPPSPSPFRAQPPAVQPPIRRNTSFTELLAYLFSPGDRPRCVPVPPLARVRGYRASSPFHHWGDLAYKLEDEAYRIEFALDLVEVYFQIVHTRLPFLNPAHFRARLNVFDPLHPALMATVIAWGAKFSEHPLLVADRAQTSLRQSALAKALIDRAREVAEALKVHRVPAAEHVVIALLLEPLQSRAYASGYRGFWLTSAIRQLFDLQINHKAVISNIQDPEARGTMIFAWWMACLSDAYGAAYYRRKPALDDSDYDVDFYTVDAMHAHAESPADRHAHHGQMMKPDPREHLEGYYRAAHALARISRHMSKHLWIPSTDSEGVPLEVLRGIMVQLNDWREQYLPQVGIPPSLAAEWDFVSAVSACASDATFHIMWIILFNALDDFGVREINEAARIGSPPGHMLPTNYMQIEEMKRKVLDEALHGALRIAGLAGVLTKNGYLRLDPAVMHVSCNQAGMLLARFARPEVQNCIEGLEQYSYSYEEAAEQAVGLRRLYELARLGEGEFGHMASVLPRSAPPNAHVHHHPLSHHQQQQQQQQQHLHQLPHAQQQQHPSHHSHAVRAQQMQQQQQQQQQPMGVQQVHVPLADAMYVDY</sequence>
<dbReference type="CDD" id="cd12148">
    <property type="entry name" value="fungal_TF_MHR"/>
    <property type="match status" value="1"/>
</dbReference>
<dbReference type="InterPro" id="IPR036864">
    <property type="entry name" value="Zn2-C6_fun-type_DNA-bd_sf"/>
</dbReference>
<dbReference type="GO" id="GO:0008270">
    <property type="term" value="F:zinc ion binding"/>
    <property type="evidence" value="ECO:0007669"/>
    <property type="project" value="InterPro"/>
</dbReference>
<gene>
    <name evidence="8" type="ORF">HETIRDRAFT_318945</name>
</gene>
<dbReference type="InterPro" id="IPR007219">
    <property type="entry name" value="XnlR_reg_dom"/>
</dbReference>
<feature type="compositionally biased region" description="Low complexity" evidence="6">
    <location>
        <begin position="647"/>
        <end position="670"/>
    </location>
</feature>
<dbReference type="InParanoid" id="W4K7Q3"/>
<dbReference type="GeneID" id="20670560"/>
<evidence type="ECO:0000313" key="9">
    <source>
        <dbReference type="Proteomes" id="UP000030671"/>
    </source>
</evidence>
<dbReference type="SMART" id="SM00066">
    <property type="entry name" value="GAL4"/>
    <property type="match status" value="1"/>
</dbReference>
<dbReference type="SUPFAM" id="SSF57701">
    <property type="entry name" value="Zn2/Cys6 DNA-binding domain"/>
    <property type="match status" value="1"/>
</dbReference>
<evidence type="ECO:0000256" key="6">
    <source>
        <dbReference type="SAM" id="MobiDB-lite"/>
    </source>
</evidence>
<dbReference type="AlphaFoldDB" id="W4K7Q3"/>
<dbReference type="Pfam" id="PF04082">
    <property type="entry name" value="Fungal_trans"/>
    <property type="match status" value="1"/>
</dbReference>
<keyword evidence="3" id="KW-0805">Transcription regulation</keyword>
<dbReference type="Pfam" id="PF00172">
    <property type="entry name" value="Zn_clus"/>
    <property type="match status" value="1"/>
</dbReference>
<reference evidence="8 9" key="1">
    <citation type="journal article" date="2012" name="New Phytol.">
        <title>Insight into trade-off between wood decay and parasitism from the genome of a fungal forest pathogen.</title>
        <authorList>
            <person name="Olson A."/>
            <person name="Aerts A."/>
            <person name="Asiegbu F."/>
            <person name="Belbahri L."/>
            <person name="Bouzid O."/>
            <person name="Broberg A."/>
            <person name="Canback B."/>
            <person name="Coutinho P.M."/>
            <person name="Cullen D."/>
            <person name="Dalman K."/>
            <person name="Deflorio G."/>
            <person name="van Diepen L.T."/>
            <person name="Dunand C."/>
            <person name="Duplessis S."/>
            <person name="Durling M."/>
            <person name="Gonthier P."/>
            <person name="Grimwood J."/>
            <person name="Fossdal C.G."/>
            <person name="Hansson D."/>
            <person name="Henrissat B."/>
            <person name="Hietala A."/>
            <person name="Himmelstrand K."/>
            <person name="Hoffmeister D."/>
            <person name="Hogberg N."/>
            <person name="James T.Y."/>
            <person name="Karlsson M."/>
            <person name="Kohler A."/>
            <person name="Kues U."/>
            <person name="Lee Y.H."/>
            <person name="Lin Y.C."/>
            <person name="Lind M."/>
            <person name="Lindquist E."/>
            <person name="Lombard V."/>
            <person name="Lucas S."/>
            <person name="Lunden K."/>
            <person name="Morin E."/>
            <person name="Murat C."/>
            <person name="Park J."/>
            <person name="Raffaello T."/>
            <person name="Rouze P."/>
            <person name="Salamov A."/>
            <person name="Schmutz J."/>
            <person name="Solheim H."/>
            <person name="Stahlberg J."/>
            <person name="Velez H."/>
            <person name="de Vries R.P."/>
            <person name="Wiebenga A."/>
            <person name="Woodward S."/>
            <person name="Yakovlev I."/>
            <person name="Garbelotto M."/>
            <person name="Martin F."/>
            <person name="Grigoriev I.V."/>
            <person name="Stenlid J."/>
        </authorList>
    </citation>
    <scope>NUCLEOTIDE SEQUENCE [LARGE SCALE GENOMIC DNA]</scope>
    <source>
        <strain evidence="8 9">TC 32-1</strain>
    </source>
</reference>
<dbReference type="CDD" id="cd00067">
    <property type="entry name" value="GAL4"/>
    <property type="match status" value="1"/>
</dbReference>
<evidence type="ECO:0000313" key="8">
    <source>
        <dbReference type="EMBL" id="ETW81813.1"/>
    </source>
</evidence>
<dbReference type="RefSeq" id="XP_009546414.1">
    <property type="nucleotide sequence ID" value="XM_009548119.1"/>
</dbReference>
<keyword evidence="4" id="KW-0804">Transcription</keyword>
<dbReference type="KEGG" id="hir:HETIRDRAFT_318945"/>
<dbReference type="EMBL" id="KI925458">
    <property type="protein sequence ID" value="ETW81813.1"/>
    <property type="molecule type" value="Genomic_DNA"/>
</dbReference>
<keyword evidence="5" id="KW-0539">Nucleus</keyword>
<evidence type="ECO:0000259" key="7">
    <source>
        <dbReference type="PROSITE" id="PS50048"/>
    </source>
</evidence>
<evidence type="ECO:0000256" key="5">
    <source>
        <dbReference type="ARBA" id="ARBA00023242"/>
    </source>
</evidence>
<evidence type="ECO:0000256" key="4">
    <source>
        <dbReference type="ARBA" id="ARBA00023163"/>
    </source>
</evidence>
<dbReference type="PROSITE" id="PS00463">
    <property type="entry name" value="ZN2_CY6_FUNGAL_1"/>
    <property type="match status" value="1"/>
</dbReference>
<organism evidence="8 9">
    <name type="scientific">Heterobasidion irregulare (strain TC 32-1)</name>
    <dbReference type="NCBI Taxonomy" id="747525"/>
    <lineage>
        <taxon>Eukaryota</taxon>
        <taxon>Fungi</taxon>
        <taxon>Dikarya</taxon>
        <taxon>Basidiomycota</taxon>
        <taxon>Agaricomycotina</taxon>
        <taxon>Agaricomycetes</taxon>
        <taxon>Russulales</taxon>
        <taxon>Bondarzewiaceae</taxon>
        <taxon>Heterobasidion</taxon>
        <taxon>Heterobasidion annosum species complex</taxon>
    </lineage>
</organism>
<name>W4K7Q3_HETIT</name>
<evidence type="ECO:0000256" key="3">
    <source>
        <dbReference type="ARBA" id="ARBA00023015"/>
    </source>
</evidence>
<dbReference type="PANTHER" id="PTHR47338:SF5">
    <property type="entry name" value="ZN(II)2CYS6 TRANSCRIPTION FACTOR (EUROFUNG)"/>
    <property type="match status" value="1"/>
</dbReference>
<keyword evidence="2" id="KW-0479">Metal-binding</keyword>
<evidence type="ECO:0000256" key="2">
    <source>
        <dbReference type="ARBA" id="ARBA00022723"/>
    </source>
</evidence>
<dbReference type="eggNOG" id="ENOG502QV4C">
    <property type="taxonomic scope" value="Eukaryota"/>
</dbReference>
<dbReference type="Gene3D" id="4.10.240.10">
    <property type="entry name" value="Zn(2)-C6 fungal-type DNA-binding domain"/>
    <property type="match status" value="1"/>
</dbReference>
<dbReference type="PANTHER" id="PTHR47338">
    <property type="entry name" value="ZN(II)2CYS6 TRANSCRIPTION FACTOR (EUROFUNG)-RELATED"/>
    <property type="match status" value="1"/>
</dbReference>
<dbReference type="Proteomes" id="UP000030671">
    <property type="component" value="Unassembled WGS sequence"/>
</dbReference>
<feature type="region of interest" description="Disordered" evidence="6">
    <location>
        <begin position="627"/>
        <end position="697"/>
    </location>
</feature>
<feature type="domain" description="Zn(2)-C6 fungal-type" evidence="7">
    <location>
        <begin position="17"/>
        <end position="49"/>
    </location>
</feature>
<accession>W4K7Q3</accession>
<dbReference type="InterPro" id="IPR001138">
    <property type="entry name" value="Zn2Cys6_DnaBD"/>
</dbReference>
<dbReference type="GO" id="GO:0005634">
    <property type="term" value="C:nucleus"/>
    <property type="evidence" value="ECO:0007669"/>
    <property type="project" value="UniProtKB-SubCell"/>
</dbReference>
<feature type="region of interest" description="Disordered" evidence="6">
    <location>
        <begin position="111"/>
        <end position="134"/>
    </location>
</feature>
<feature type="compositionally biased region" description="Pro residues" evidence="6">
    <location>
        <begin position="111"/>
        <end position="124"/>
    </location>
</feature>
<dbReference type="PROSITE" id="PS50048">
    <property type="entry name" value="ZN2_CY6_FUNGAL_2"/>
    <property type="match status" value="1"/>
</dbReference>
<evidence type="ECO:0000256" key="1">
    <source>
        <dbReference type="ARBA" id="ARBA00004123"/>
    </source>
</evidence>
<protein>
    <recommendedName>
        <fullName evidence="7">Zn(2)-C6 fungal-type domain-containing protein</fullName>
    </recommendedName>
</protein>
<dbReference type="OrthoDB" id="2534600at2759"/>
<dbReference type="InterPro" id="IPR050815">
    <property type="entry name" value="TF_fung"/>
</dbReference>
<comment type="subcellular location">
    <subcellularLocation>
        <location evidence="1">Nucleus</location>
    </subcellularLocation>
</comment>
<proteinExistence type="predicted"/>
<feature type="compositionally biased region" description="Low complexity" evidence="6">
    <location>
        <begin position="681"/>
        <end position="697"/>
    </location>
</feature>
<dbReference type="GO" id="GO:0000981">
    <property type="term" value="F:DNA-binding transcription factor activity, RNA polymerase II-specific"/>
    <property type="evidence" value="ECO:0007669"/>
    <property type="project" value="InterPro"/>
</dbReference>
<keyword evidence="9" id="KW-1185">Reference proteome</keyword>